<dbReference type="AlphaFoldDB" id="A0AAX2ME32"/>
<proteinExistence type="predicted"/>
<name>A0AAX2ME32_CHRVL</name>
<dbReference type="Proteomes" id="UP000254029">
    <property type="component" value="Unassembled WGS sequence"/>
</dbReference>
<evidence type="ECO:0000313" key="2">
    <source>
        <dbReference type="EMBL" id="SUX34806.1"/>
    </source>
</evidence>
<dbReference type="NCBIfam" id="TIGR01635">
    <property type="entry name" value="tail_comp_S"/>
    <property type="match status" value="1"/>
</dbReference>
<sequence length="150" mass="16034">MSDFVSIAVNDRQVRQALQRLETSVVDMTPAMRAIAATLAHVTEENFESEGRPSWTPSQRASRDGGVTLQDSGQLAGSLVTDYDPHSSVIGSNLPYARIQHLGGQAGRNQAVALEARPYLPITAEGELQPEAGEAIMATVLRHLQRAAGG</sequence>
<evidence type="ECO:0000313" key="3">
    <source>
        <dbReference type="Proteomes" id="UP000254029"/>
    </source>
</evidence>
<reference evidence="2 3" key="1">
    <citation type="submission" date="2018-06" db="EMBL/GenBank/DDBJ databases">
        <authorList>
            <consortium name="Pathogen Informatics"/>
            <person name="Doyle S."/>
        </authorList>
    </citation>
    <scope>NUCLEOTIDE SEQUENCE [LARGE SCALE GENOMIC DNA]</scope>
    <source>
        <strain evidence="2 3">NCTC8684</strain>
    </source>
</reference>
<evidence type="ECO:0000256" key="1">
    <source>
        <dbReference type="SAM" id="MobiDB-lite"/>
    </source>
</evidence>
<feature type="region of interest" description="Disordered" evidence="1">
    <location>
        <begin position="44"/>
        <end position="71"/>
    </location>
</feature>
<protein>
    <submittedName>
        <fullName evidence="2">Mu-like prophage protein gpG</fullName>
    </submittedName>
</protein>
<dbReference type="InterPro" id="IPR006522">
    <property type="entry name" value="Phage_virion_morphogenesis"/>
</dbReference>
<dbReference type="Pfam" id="PF05069">
    <property type="entry name" value="Phage_tail_S"/>
    <property type="match status" value="1"/>
</dbReference>
<gene>
    <name evidence="2" type="ORF">NCTC8684_03666</name>
</gene>
<comment type="caution">
    <text evidence="2">The sequence shown here is derived from an EMBL/GenBank/DDBJ whole genome shotgun (WGS) entry which is preliminary data.</text>
</comment>
<accession>A0AAX2ME32</accession>
<dbReference type="EMBL" id="UIGR01000001">
    <property type="protein sequence ID" value="SUX34806.1"/>
    <property type="molecule type" value="Genomic_DNA"/>
</dbReference>
<organism evidence="2 3">
    <name type="scientific">Chromobacterium violaceum</name>
    <dbReference type="NCBI Taxonomy" id="536"/>
    <lineage>
        <taxon>Bacteria</taxon>
        <taxon>Pseudomonadati</taxon>
        <taxon>Pseudomonadota</taxon>
        <taxon>Betaproteobacteria</taxon>
        <taxon>Neisseriales</taxon>
        <taxon>Chromobacteriaceae</taxon>
        <taxon>Chromobacterium</taxon>
    </lineage>
</organism>
<dbReference type="RefSeq" id="WP_076227171.1">
    <property type="nucleotide sequence ID" value="NZ_JBHMEH010000111.1"/>
</dbReference>